<feature type="transmembrane region" description="Helical" evidence="1">
    <location>
        <begin position="262"/>
        <end position="282"/>
    </location>
</feature>
<name>A0A1Y6BBD7_9BACT</name>
<protein>
    <submittedName>
        <fullName evidence="3">Adenylate cyclase, class 3</fullName>
    </submittedName>
</protein>
<gene>
    <name evidence="3" type="ORF">SAMN06296036_103276</name>
</gene>
<dbReference type="RefSeq" id="WP_132315869.1">
    <property type="nucleotide sequence ID" value="NZ_FWZT01000003.1"/>
</dbReference>
<organism evidence="3 4">
    <name type="scientific">Pseudobacteriovorax antillogorgiicola</name>
    <dbReference type="NCBI Taxonomy" id="1513793"/>
    <lineage>
        <taxon>Bacteria</taxon>
        <taxon>Pseudomonadati</taxon>
        <taxon>Bdellovibrionota</taxon>
        <taxon>Oligoflexia</taxon>
        <taxon>Oligoflexales</taxon>
        <taxon>Pseudobacteriovoracaceae</taxon>
        <taxon>Pseudobacteriovorax</taxon>
    </lineage>
</organism>
<sequence>MRSTPSPMSRVGGLRVIPKMFVTLLMLIAASGYGSPQTYVWEAEQPAKMVLKDHVWRYIHGGRDIDIKKIVSGEQPVSFEPIPHNHYVAPDQPNQAAVLKIEILNPTDTIQLRTLMVQANGSQTLEIYTRPPSGDVRQYWMGLASTNMSFFPRAQIVLQPGLNTVFINSPVFNYLPLWIGTDVQMDRLVERQIFFISSLFGASLVMTLGAGLVVLLFRDPLMFWYWIYAMSTSLMFFLQPNMPVLFDTNIFRIFDMNYAHVMNLSIIIELIATLSFISQYLTLKTYSPKVHKMATGYTIVMCLIVATVPVGFDVFRWIVMSYIVFITGLFIYSMFKGNPNAKKGAFSWGFYVMGLVFITAFQSENLLLGLNLGWTCFLVEMVMFGFLSLYKIYRKTLVMDQEKQHSFSQLKKLVYPSQLLQMRKGSLLEETMPIGKGCGAVLCLDIENSSKIDHEKNHLFFKEFLLKSQLLMSEGIDFKGERCQGFRIKEMGDGFLCSFGFPFEVSQNEAGKVALEFALHFEQILNDCADKYLSVDVSCGIGISLGEIGGFFPNAGIQQYDLYGKPLIKATRFQAMRKTIKADFSLAGSLFVIEKAVYDQLPNNMQNEFRRIDPRGLSRSIRDHDPKEAIYIKSSYHRVVKRVV</sequence>
<feature type="transmembrane region" description="Helical" evidence="1">
    <location>
        <begin position="344"/>
        <end position="362"/>
    </location>
</feature>
<keyword evidence="1" id="KW-0472">Membrane</keyword>
<evidence type="ECO:0000313" key="4">
    <source>
        <dbReference type="Proteomes" id="UP000192907"/>
    </source>
</evidence>
<dbReference type="PROSITE" id="PS50125">
    <property type="entry name" value="GUANYLATE_CYCLASE_2"/>
    <property type="match status" value="1"/>
</dbReference>
<reference evidence="4" key="1">
    <citation type="submission" date="2017-04" db="EMBL/GenBank/DDBJ databases">
        <authorList>
            <person name="Varghese N."/>
            <person name="Submissions S."/>
        </authorList>
    </citation>
    <scope>NUCLEOTIDE SEQUENCE [LARGE SCALE GENOMIC DNA]</scope>
    <source>
        <strain evidence="4">RKEM611</strain>
    </source>
</reference>
<dbReference type="SUPFAM" id="SSF55073">
    <property type="entry name" value="Nucleotide cyclase"/>
    <property type="match status" value="1"/>
</dbReference>
<feature type="transmembrane region" description="Helical" evidence="1">
    <location>
        <begin position="368"/>
        <end position="390"/>
    </location>
</feature>
<dbReference type="Proteomes" id="UP000192907">
    <property type="component" value="Unassembled WGS sequence"/>
</dbReference>
<proteinExistence type="predicted"/>
<feature type="transmembrane region" description="Helical" evidence="1">
    <location>
        <begin position="294"/>
        <end position="312"/>
    </location>
</feature>
<dbReference type="AlphaFoldDB" id="A0A1Y6BBD7"/>
<feature type="domain" description="Guanylate cyclase" evidence="2">
    <location>
        <begin position="440"/>
        <end position="574"/>
    </location>
</feature>
<dbReference type="Gene3D" id="3.30.70.1230">
    <property type="entry name" value="Nucleotide cyclase"/>
    <property type="match status" value="1"/>
</dbReference>
<dbReference type="STRING" id="1513793.SAMN06296036_103276"/>
<dbReference type="OrthoDB" id="7053556at2"/>
<accession>A0A1Y6BBD7</accession>
<evidence type="ECO:0000256" key="1">
    <source>
        <dbReference type="SAM" id="Phobius"/>
    </source>
</evidence>
<evidence type="ECO:0000313" key="3">
    <source>
        <dbReference type="EMBL" id="SMF02601.1"/>
    </source>
</evidence>
<dbReference type="InterPro" id="IPR029787">
    <property type="entry name" value="Nucleotide_cyclase"/>
</dbReference>
<evidence type="ECO:0000259" key="2">
    <source>
        <dbReference type="PROSITE" id="PS50125"/>
    </source>
</evidence>
<feature type="transmembrane region" description="Helical" evidence="1">
    <location>
        <begin position="318"/>
        <end position="335"/>
    </location>
</feature>
<keyword evidence="1" id="KW-1133">Transmembrane helix</keyword>
<dbReference type="GO" id="GO:0035556">
    <property type="term" value="P:intracellular signal transduction"/>
    <property type="evidence" value="ECO:0007669"/>
    <property type="project" value="InterPro"/>
</dbReference>
<feature type="transmembrane region" description="Helical" evidence="1">
    <location>
        <begin position="193"/>
        <end position="216"/>
    </location>
</feature>
<dbReference type="GO" id="GO:0009190">
    <property type="term" value="P:cyclic nucleotide biosynthetic process"/>
    <property type="evidence" value="ECO:0007669"/>
    <property type="project" value="InterPro"/>
</dbReference>
<dbReference type="GO" id="GO:0004016">
    <property type="term" value="F:adenylate cyclase activity"/>
    <property type="evidence" value="ECO:0007669"/>
    <property type="project" value="UniProtKB-ARBA"/>
</dbReference>
<dbReference type="InterPro" id="IPR001054">
    <property type="entry name" value="A/G_cyclase"/>
</dbReference>
<dbReference type="EMBL" id="FWZT01000003">
    <property type="protein sequence ID" value="SMF02601.1"/>
    <property type="molecule type" value="Genomic_DNA"/>
</dbReference>
<dbReference type="Pfam" id="PF00211">
    <property type="entry name" value="Guanylate_cyc"/>
    <property type="match status" value="1"/>
</dbReference>
<keyword evidence="1" id="KW-0812">Transmembrane</keyword>
<feature type="transmembrane region" description="Helical" evidence="1">
    <location>
        <begin position="223"/>
        <end position="242"/>
    </location>
</feature>
<keyword evidence="4" id="KW-1185">Reference proteome</keyword>